<name>A0ABW9Z7I0_9FLAO</name>
<organism evidence="2 3">
    <name type="scientific">Flavobacterium ichthyis</name>
    <dbReference type="NCBI Taxonomy" id="2698827"/>
    <lineage>
        <taxon>Bacteria</taxon>
        <taxon>Pseudomonadati</taxon>
        <taxon>Bacteroidota</taxon>
        <taxon>Flavobacteriia</taxon>
        <taxon>Flavobacteriales</taxon>
        <taxon>Flavobacteriaceae</taxon>
        <taxon>Flavobacterium</taxon>
    </lineage>
</organism>
<keyword evidence="3" id="KW-1185">Reference proteome</keyword>
<dbReference type="RefSeq" id="WP_166536664.1">
    <property type="nucleotide sequence ID" value="NZ_JAABLM010000006.1"/>
</dbReference>
<sequence>MFKDHKIKLFWWSEIYLGHKDKENFGDLVGKYLVEKISNKPVKWLHPKKRGLFSKNTNLYFTAGSILSQVNGKCTVWGSGIITKDHPVKPAIFTAVRGPQTRKHLISQGYNVPEIYGDPALLLPLYHNPKIDKKYKVGIIPHYVDYKTICNLYANSPHIKVIDLMTNNVESVCNEILECENIISSSLHGVIVPHAYGIPAVYVKFSDKIFGDGIKYQDYFESIEIDNYAPKYIQEIVTETAWLQLISDYNSLPKAQKINQLQKGLLAACPFK</sequence>
<accession>A0ABW9Z7I0</accession>
<reference evidence="3" key="1">
    <citation type="submission" date="2020-01" db="EMBL/GenBank/DDBJ databases">
        <title>Sphingomonas sp. strain CSW-10.</title>
        <authorList>
            <person name="Chen W.-M."/>
        </authorList>
    </citation>
    <scope>NUCLEOTIDE SEQUENCE [LARGE SCALE GENOMIC DNA]</scope>
    <source>
        <strain evidence="3">NST-5</strain>
    </source>
</reference>
<comment type="caution">
    <text evidence="2">The sequence shown here is derived from an EMBL/GenBank/DDBJ whole genome shotgun (WGS) entry which is preliminary data.</text>
</comment>
<evidence type="ECO:0000259" key="1">
    <source>
        <dbReference type="Pfam" id="PF04230"/>
    </source>
</evidence>
<keyword evidence="2" id="KW-0808">Transferase</keyword>
<proteinExistence type="predicted"/>
<dbReference type="InterPro" id="IPR007345">
    <property type="entry name" value="Polysacch_pyruvyl_Trfase"/>
</dbReference>
<evidence type="ECO:0000313" key="2">
    <source>
        <dbReference type="EMBL" id="NBL64836.1"/>
    </source>
</evidence>
<dbReference type="GO" id="GO:0016740">
    <property type="term" value="F:transferase activity"/>
    <property type="evidence" value="ECO:0007669"/>
    <property type="project" value="UniProtKB-KW"/>
</dbReference>
<dbReference type="Pfam" id="PF04230">
    <property type="entry name" value="PS_pyruv_trans"/>
    <property type="match status" value="1"/>
</dbReference>
<evidence type="ECO:0000313" key="3">
    <source>
        <dbReference type="Proteomes" id="UP000798602"/>
    </source>
</evidence>
<feature type="domain" description="Polysaccharide pyruvyl transferase" evidence="1">
    <location>
        <begin position="93"/>
        <end position="203"/>
    </location>
</feature>
<dbReference type="Proteomes" id="UP000798602">
    <property type="component" value="Unassembled WGS sequence"/>
</dbReference>
<gene>
    <name evidence="2" type="ORF">GV828_06435</name>
</gene>
<dbReference type="EMBL" id="JAABLM010000006">
    <property type="protein sequence ID" value="NBL64836.1"/>
    <property type="molecule type" value="Genomic_DNA"/>
</dbReference>
<protein>
    <submittedName>
        <fullName evidence="2">Polysaccharide pyruvyl transferase family protein</fullName>
    </submittedName>
</protein>